<dbReference type="EMBL" id="JAUCMX010000013">
    <property type="protein sequence ID" value="KAK3526198.1"/>
    <property type="molecule type" value="Genomic_DNA"/>
</dbReference>
<dbReference type="SUPFAM" id="SSF103473">
    <property type="entry name" value="MFS general substrate transporter"/>
    <property type="match status" value="2"/>
</dbReference>
<keyword evidence="6 9" id="KW-1133">Transmembrane helix</keyword>
<feature type="transmembrane region" description="Helical" evidence="9">
    <location>
        <begin position="195"/>
        <end position="216"/>
    </location>
</feature>
<evidence type="ECO:0000256" key="9">
    <source>
        <dbReference type="SAM" id="Phobius"/>
    </source>
</evidence>
<keyword evidence="4" id="KW-0769">Symport</keyword>
<evidence type="ECO:0000256" key="5">
    <source>
        <dbReference type="ARBA" id="ARBA00022856"/>
    </source>
</evidence>
<protein>
    <recommendedName>
        <fullName evidence="12">Solute carrier family 15 member 5</fullName>
    </recommendedName>
</protein>
<name>A0AAE0UZV4_9TELE</name>
<dbReference type="Gene3D" id="1.20.1250.20">
    <property type="entry name" value="MFS general substrate transporter like domains"/>
    <property type="match status" value="1"/>
</dbReference>
<feature type="transmembrane region" description="Helical" evidence="9">
    <location>
        <begin position="527"/>
        <end position="547"/>
    </location>
</feature>
<evidence type="ECO:0000256" key="3">
    <source>
        <dbReference type="ARBA" id="ARBA00022692"/>
    </source>
</evidence>
<evidence type="ECO:0000256" key="4">
    <source>
        <dbReference type="ARBA" id="ARBA00022847"/>
    </source>
</evidence>
<feature type="transmembrane region" description="Helical" evidence="9">
    <location>
        <begin position="494"/>
        <end position="515"/>
    </location>
</feature>
<feature type="transmembrane region" description="Helical" evidence="9">
    <location>
        <begin position="371"/>
        <end position="393"/>
    </location>
</feature>
<comment type="similarity">
    <text evidence="2">Belongs to the major facilitator superfamily. Proton-dependent oligopeptide transporter (POT/PTR) (TC 2.A.17) family.</text>
</comment>
<keyword evidence="3 9" id="KW-0812">Transmembrane</keyword>
<evidence type="ECO:0000256" key="2">
    <source>
        <dbReference type="ARBA" id="ARBA00005982"/>
    </source>
</evidence>
<evidence type="ECO:0000313" key="10">
    <source>
        <dbReference type="EMBL" id="KAK3526198.1"/>
    </source>
</evidence>
<organism evidence="10 11">
    <name type="scientific">Hemibagrus guttatus</name>
    <dbReference type="NCBI Taxonomy" id="175788"/>
    <lineage>
        <taxon>Eukaryota</taxon>
        <taxon>Metazoa</taxon>
        <taxon>Chordata</taxon>
        <taxon>Craniata</taxon>
        <taxon>Vertebrata</taxon>
        <taxon>Euteleostomi</taxon>
        <taxon>Actinopterygii</taxon>
        <taxon>Neopterygii</taxon>
        <taxon>Teleostei</taxon>
        <taxon>Ostariophysi</taxon>
        <taxon>Siluriformes</taxon>
        <taxon>Bagridae</taxon>
        <taxon>Hemibagrus</taxon>
    </lineage>
</organism>
<dbReference type="Pfam" id="PF00854">
    <property type="entry name" value="PTR2"/>
    <property type="match status" value="1"/>
</dbReference>
<comment type="subcellular location">
    <subcellularLocation>
        <location evidence="1">Membrane</location>
        <topology evidence="1">Multi-pass membrane protein</topology>
    </subcellularLocation>
</comment>
<dbReference type="InterPro" id="IPR036259">
    <property type="entry name" value="MFS_trans_sf"/>
</dbReference>
<dbReference type="PANTHER" id="PTHR11654">
    <property type="entry name" value="OLIGOPEPTIDE TRANSPORTER-RELATED"/>
    <property type="match status" value="1"/>
</dbReference>
<evidence type="ECO:0000313" key="11">
    <source>
        <dbReference type="Proteomes" id="UP001274896"/>
    </source>
</evidence>
<comment type="caution">
    <text evidence="10">The sequence shown here is derived from an EMBL/GenBank/DDBJ whole genome shotgun (WGS) entry which is preliminary data.</text>
</comment>
<feature type="transmembrane region" description="Helical" evidence="9">
    <location>
        <begin position="110"/>
        <end position="132"/>
    </location>
</feature>
<proteinExistence type="inferred from homology"/>
<feature type="transmembrane region" description="Helical" evidence="9">
    <location>
        <begin position="567"/>
        <end position="585"/>
    </location>
</feature>
<evidence type="ECO:0000256" key="7">
    <source>
        <dbReference type="ARBA" id="ARBA00023136"/>
    </source>
</evidence>
<feature type="transmembrane region" description="Helical" evidence="9">
    <location>
        <begin position="152"/>
        <end position="174"/>
    </location>
</feature>
<keyword evidence="7 9" id="KW-0472">Membrane</keyword>
<dbReference type="InterPro" id="IPR000109">
    <property type="entry name" value="POT_fam"/>
</dbReference>
<evidence type="ECO:0008006" key="12">
    <source>
        <dbReference type="Google" id="ProtNLM"/>
    </source>
</evidence>
<keyword evidence="5" id="KW-0571">Peptide transport</keyword>
<keyword evidence="11" id="KW-1185">Reference proteome</keyword>
<evidence type="ECO:0000256" key="1">
    <source>
        <dbReference type="ARBA" id="ARBA00004141"/>
    </source>
</evidence>
<feature type="transmembrane region" description="Helical" evidence="9">
    <location>
        <begin position="42"/>
        <end position="67"/>
    </location>
</feature>
<feature type="transmembrane region" description="Helical" evidence="9">
    <location>
        <begin position="222"/>
        <end position="241"/>
    </location>
</feature>
<feature type="transmembrane region" description="Helical" evidence="9">
    <location>
        <begin position="79"/>
        <end position="101"/>
    </location>
</feature>
<dbReference type="GO" id="GO:0015293">
    <property type="term" value="F:symporter activity"/>
    <property type="evidence" value="ECO:0007669"/>
    <property type="project" value="UniProtKB-KW"/>
</dbReference>
<sequence length="625" mass="70110">MVALNVAGLHDGQLPQKDSTTCHPRGKDIPRKPRKPRKKVKAIICVLFVELIERFTFLGIVCNMILFCTIKLGYDNYQAATVNLCFVGTSTLTPVLAGWLAETCLGRKKVFYLCALLHFFGTALLPVVAFPFEDFYIDTHHVVHHLEPRIQHILFYTGLLAAACGIGGIRAILCPLGVNNLQGYNQKKILSFFNWIYWLVNLNSTVIFLGIAYIQQSVGKNLGFFIPFTSVLLGLIGMHMARSDLILHPRKGGSLLTTVGVFLNSLQMCCLRYRHLSGDVTDWLDRAKENNGGCYSETKVENVKILVKLFPLFGLQLLYRACITQVHFLHIWANMLLPNTFQSFFSVSVYLQIPSGYYLQTMHSNLNLNGVMLPIAAMNVISILPLLILAPLLEFVSICYQYSKKTPPSPVKFISRHLRCDYFNQVNQQNLIHVKFIDVPSSFPVIGHACTALSALIAGITEIHRKHYPQMDETISGTVLRVSSMPCVHLAPQYILLGVAEAFVTPACSVISFCLTPSNLRGIALQVLTLSYGGGCFLGALLIQFFYFVSGGSFYPNILNNGNMDRFFLILATLMAINTLILWKISNRYTDLSALNTRVRQSRLAEKLLQYKACLRYYTVEPHQP</sequence>
<evidence type="ECO:0000256" key="8">
    <source>
        <dbReference type="SAM" id="MobiDB-lite"/>
    </source>
</evidence>
<evidence type="ECO:0000256" key="6">
    <source>
        <dbReference type="ARBA" id="ARBA00022989"/>
    </source>
</evidence>
<dbReference type="AlphaFoldDB" id="A0AAE0UZV4"/>
<feature type="region of interest" description="Disordered" evidence="8">
    <location>
        <begin position="11"/>
        <end position="34"/>
    </location>
</feature>
<keyword evidence="4" id="KW-0813">Transport</keyword>
<keyword evidence="5" id="KW-0653">Protein transport</keyword>
<gene>
    <name evidence="10" type="ORF">QTP70_017751</name>
</gene>
<dbReference type="Proteomes" id="UP001274896">
    <property type="component" value="Unassembled WGS sequence"/>
</dbReference>
<dbReference type="GO" id="GO:0015833">
    <property type="term" value="P:peptide transport"/>
    <property type="evidence" value="ECO:0007669"/>
    <property type="project" value="UniProtKB-KW"/>
</dbReference>
<reference evidence="10" key="1">
    <citation type="submission" date="2023-06" db="EMBL/GenBank/DDBJ databases">
        <title>Male Hemibagrus guttatus genome.</title>
        <authorList>
            <person name="Bian C."/>
        </authorList>
    </citation>
    <scope>NUCLEOTIDE SEQUENCE</scope>
    <source>
        <strain evidence="10">Male_cb2023</strain>
        <tissue evidence="10">Muscle</tissue>
    </source>
</reference>
<dbReference type="GO" id="GO:0016020">
    <property type="term" value="C:membrane"/>
    <property type="evidence" value="ECO:0007669"/>
    <property type="project" value="UniProtKB-SubCell"/>
</dbReference>
<accession>A0AAE0UZV4</accession>